<dbReference type="EMBL" id="RCZC01000001">
    <property type="protein sequence ID" value="TPG56280.1"/>
    <property type="molecule type" value="Genomic_DNA"/>
</dbReference>
<dbReference type="EC" id="2.7.7.65" evidence="1"/>
<dbReference type="PROSITE" id="PS50887">
    <property type="entry name" value="GGDEF"/>
    <property type="match status" value="1"/>
</dbReference>
<evidence type="ECO:0000256" key="1">
    <source>
        <dbReference type="ARBA" id="ARBA00012528"/>
    </source>
</evidence>
<organism evidence="6 7">
    <name type="scientific">Sphingomonas glacialis</name>
    <dbReference type="NCBI Taxonomy" id="658225"/>
    <lineage>
        <taxon>Bacteria</taxon>
        <taxon>Pseudomonadati</taxon>
        <taxon>Pseudomonadota</taxon>
        <taxon>Alphaproteobacteria</taxon>
        <taxon>Sphingomonadales</taxon>
        <taxon>Sphingomonadaceae</taxon>
        <taxon>Sphingomonas</taxon>
    </lineage>
</organism>
<comment type="catalytic activity">
    <reaction evidence="2">
        <text>2 GTP = 3',3'-c-di-GMP + 2 diphosphate</text>
        <dbReference type="Rhea" id="RHEA:24898"/>
        <dbReference type="ChEBI" id="CHEBI:33019"/>
        <dbReference type="ChEBI" id="CHEBI:37565"/>
        <dbReference type="ChEBI" id="CHEBI:58805"/>
        <dbReference type="EC" id="2.7.7.65"/>
    </reaction>
</comment>
<reference evidence="6 7" key="1">
    <citation type="journal article" date="2019" name="Environ. Microbiol.">
        <title>Species interactions and distinct microbial communities in high Arctic permafrost affected cryosols are associated with the CH4 and CO2 gas fluxes.</title>
        <authorList>
            <person name="Altshuler I."/>
            <person name="Hamel J."/>
            <person name="Turney S."/>
            <person name="Magnuson E."/>
            <person name="Levesque R."/>
            <person name="Greer C."/>
            <person name="Whyte L.G."/>
        </authorList>
    </citation>
    <scope>NUCLEOTIDE SEQUENCE [LARGE SCALE GENOMIC DNA]</scope>
    <source>
        <strain evidence="6 7">E6.1</strain>
    </source>
</reference>
<keyword evidence="7" id="KW-1185">Reference proteome</keyword>
<gene>
    <name evidence="6" type="ORF">EAH76_01570</name>
</gene>
<accession>A0A502G468</accession>
<feature type="transmembrane region" description="Helical" evidence="3">
    <location>
        <begin position="304"/>
        <end position="323"/>
    </location>
</feature>
<dbReference type="GO" id="GO:0052621">
    <property type="term" value="F:diguanylate cyclase activity"/>
    <property type="evidence" value="ECO:0007669"/>
    <property type="project" value="UniProtKB-EC"/>
</dbReference>
<evidence type="ECO:0000313" key="6">
    <source>
        <dbReference type="EMBL" id="TPG56280.1"/>
    </source>
</evidence>
<comment type="caution">
    <text evidence="6">The sequence shown here is derived from an EMBL/GenBank/DDBJ whole genome shotgun (WGS) entry which is preliminary data.</text>
</comment>
<evidence type="ECO:0000256" key="4">
    <source>
        <dbReference type="SAM" id="SignalP"/>
    </source>
</evidence>
<evidence type="ECO:0000256" key="3">
    <source>
        <dbReference type="SAM" id="Phobius"/>
    </source>
</evidence>
<name>A0A502G468_9SPHN</name>
<proteinExistence type="predicted"/>
<keyword evidence="3" id="KW-0812">Transmembrane</keyword>
<keyword evidence="3" id="KW-0472">Membrane</keyword>
<dbReference type="SMART" id="SM00267">
    <property type="entry name" value="GGDEF"/>
    <property type="match status" value="1"/>
</dbReference>
<keyword evidence="3" id="KW-1133">Transmembrane helix</keyword>
<dbReference type="GO" id="GO:1902201">
    <property type="term" value="P:negative regulation of bacterial-type flagellum-dependent cell motility"/>
    <property type="evidence" value="ECO:0007669"/>
    <property type="project" value="TreeGrafter"/>
</dbReference>
<feature type="transmembrane region" description="Helical" evidence="3">
    <location>
        <begin position="366"/>
        <end position="384"/>
    </location>
</feature>
<feature type="transmembrane region" description="Helical" evidence="3">
    <location>
        <begin position="330"/>
        <end position="354"/>
    </location>
</feature>
<evidence type="ECO:0000256" key="2">
    <source>
        <dbReference type="ARBA" id="ARBA00034247"/>
    </source>
</evidence>
<dbReference type="InterPro" id="IPR043128">
    <property type="entry name" value="Rev_trsase/Diguanyl_cyclase"/>
</dbReference>
<dbReference type="GO" id="GO:0043709">
    <property type="term" value="P:cell adhesion involved in single-species biofilm formation"/>
    <property type="evidence" value="ECO:0007669"/>
    <property type="project" value="TreeGrafter"/>
</dbReference>
<evidence type="ECO:0000313" key="7">
    <source>
        <dbReference type="Proteomes" id="UP000319931"/>
    </source>
</evidence>
<dbReference type="Pfam" id="PF07695">
    <property type="entry name" value="7TMR-DISM_7TM"/>
    <property type="match status" value="1"/>
</dbReference>
<feature type="transmembrane region" description="Helical" evidence="3">
    <location>
        <begin position="242"/>
        <end position="262"/>
    </location>
</feature>
<dbReference type="GO" id="GO:0005886">
    <property type="term" value="C:plasma membrane"/>
    <property type="evidence" value="ECO:0007669"/>
    <property type="project" value="TreeGrafter"/>
</dbReference>
<dbReference type="OrthoDB" id="9759607at2"/>
<dbReference type="InterPro" id="IPR000160">
    <property type="entry name" value="GGDEF_dom"/>
</dbReference>
<dbReference type="InterPro" id="IPR050469">
    <property type="entry name" value="Diguanylate_Cyclase"/>
</dbReference>
<feature type="chain" id="PRO_5021467450" description="diguanylate cyclase" evidence="4">
    <location>
        <begin position="29"/>
        <end position="561"/>
    </location>
</feature>
<sequence>MHRAARALFPVFAATLLILFGASSPAAAQTAYSGQAVAVCVARAQPGMTPRLLFAGAARFDCDRGQTALGSGDFWVRSAPVRRAGPVEIRIASLWEHAVTLHALYADGAIVSQRLDPYATSRHLQLGAIVAQPLPVRSAPLVRLLWHVEGAANLRGILREAQIATPEQGVRSNLMLAALYGGFGGLCIALLTYHLALWATLRHRFQLAYCTMVLTLLCYAFSSSGALAWAWPMIANNDRMRINYLTLGLSAVAALAFARTFFEPRVFEGPLRKLILVVGATMLTATIAYTLFGPRNVRMFDRFYALAFAGQLLIVIPILWRAWVTRSNYLWLFALAWGAPVLFAGFRVASGLMLLHWNFWIDNSTIVMMTLEALLSSFAIAYRVRVLSRERDAAREGELAALLLAESDPLTGLLNRRAFLEAAIGREGEQMLMIVDLDHFKLINETIGHDGGDEVLRAVARALQCAVPAAALVARIGGEEFAIVLPADAPVEPRDILDQLRAARMPYDVIVTASIGKCVGPLRREIDWKALYGCADRALYDAKSAGRDRARTRMLADRAAA</sequence>
<dbReference type="PANTHER" id="PTHR45138">
    <property type="entry name" value="REGULATORY COMPONENTS OF SENSORY TRANSDUCTION SYSTEM"/>
    <property type="match status" value="1"/>
</dbReference>
<feature type="transmembrane region" description="Helical" evidence="3">
    <location>
        <begin position="174"/>
        <end position="195"/>
    </location>
</feature>
<feature type="transmembrane region" description="Helical" evidence="3">
    <location>
        <begin position="207"/>
        <end position="230"/>
    </location>
</feature>
<dbReference type="Proteomes" id="UP000319931">
    <property type="component" value="Unassembled WGS sequence"/>
</dbReference>
<dbReference type="InterPro" id="IPR011623">
    <property type="entry name" value="7TMR_DISM_rcpt_extracell_dom1"/>
</dbReference>
<dbReference type="PANTHER" id="PTHR45138:SF9">
    <property type="entry name" value="DIGUANYLATE CYCLASE DGCM-RELATED"/>
    <property type="match status" value="1"/>
</dbReference>
<dbReference type="AlphaFoldDB" id="A0A502G468"/>
<protein>
    <recommendedName>
        <fullName evidence="1">diguanylate cyclase</fullName>
        <ecNumber evidence="1">2.7.7.65</ecNumber>
    </recommendedName>
</protein>
<keyword evidence="4" id="KW-0732">Signal</keyword>
<feature type="transmembrane region" description="Helical" evidence="3">
    <location>
        <begin position="274"/>
        <end position="292"/>
    </location>
</feature>
<dbReference type="NCBIfam" id="TIGR00254">
    <property type="entry name" value="GGDEF"/>
    <property type="match status" value="1"/>
</dbReference>
<dbReference type="CDD" id="cd01949">
    <property type="entry name" value="GGDEF"/>
    <property type="match status" value="1"/>
</dbReference>
<dbReference type="Pfam" id="PF00990">
    <property type="entry name" value="GGDEF"/>
    <property type="match status" value="1"/>
</dbReference>
<dbReference type="Gene3D" id="3.30.70.270">
    <property type="match status" value="1"/>
</dbReference>
<dbReference type="InterPro" id="IPR029787">
    <property type="entry name" value="Nucleotide_cyclase"/>
</dbReference>
<evidence type="ECO:0000259" key="5">
    <source>
        <dbReference type="PROSITE" id="PS50887"/>
    </source>
</evidence>
<dbReference type="SUPFAM" id="SSF55073">
    <property type="entry name" value="Nucleotide cyclase"/>
    <property type="match status" value="1"/>
</dbReference>
<feature type="signal peptide" evidence="4">
    <location>
        <begin position="1"/>
        <end position="28"/>
    </location>
</feature>
<feature type="domain" description="GGDEF" evidence="5">
    <location>
        <begin position="428"/>
        <end position="555"/>
    </location>
</feature>